<dbReference type="InterPro" id="IPR016161">
    <property type="entry name" value="Ald_DH/histidinol_DH"/>
</dbReference>
<gene>
    <name evidence="3" type="ORF">CK936_35060</name>
</gene>
<comment type="caution">
    <text evidence="3">The sequence shown here is derived from an EMBL/GenBank/DDBJ whole genome shotgun (WGS) entry which is preliminary data.</text>
</comment>
<evidence type="ECO:0000313" key="4">
    <source>
        <dbReference type="Proteomes" id="UP000218944"/>
    </source>
</evidence>
<name>A0A2A2CZ30_9ACTN</name>
<keyword evidence="1" id="KW-0560">Oxidoreductase</keyword>
<dbReference type="Gene3D" id="3.40.309.10">
    <property type="entry name" value="Aldehyde Dehydrogenase, Chain A, domain 2"/>
    <property type="match status" value="1"/>
</dbReference>
<reference evidence="3 4" key="1">
    <citation type="submission" date="2017-08" db="EMBL/GenBank/DDBJ databases">
        <title>Genome sequence of Streptomyces albireticuli NRRL B-1670.</title>
        <authorList>
            <person name="Graham D.E."/>
            <person name="Mahan K.M."/>
            <person name="Klingeman D.M."/>
            <person name="Hettich R.L."/>
            <person name="Parry R.J."/>
            <person name="Spain J.C."/>
        </authorList>
    </citation>
    <scope>NUCLEOTIDE SEQUENCE [LARGE SCALE GENOMIC DNA]</scope>
    <source>
        <strain evidence="3 4">NRRL B-1670</strain>
    </source>
</reference>
<dbReference type="AlphaFoldDB" id="A0A2A2CZ30"/>
<protein>
    <submittedName>
        <fullName evidence="3">Aldehyde dehydrogenase</fullName>
    </submittedName>
</protein>
<dbReference type="EMBL" id="NSJV01000671">
    <property type="protein sequence ID" value="PAU44416.1"/>
    <property type="molecule type" value="Genomic_DNA"/>
</dbReference>
<dbReference type="SUPFAM" id="SSF53720">
    <property type="entry name" value="ALDH-like"/>
    <property type="match status" value="1"/>
</dbReference>
<sequence>MGGPLPLDALGPAGAYRPRTRTTVTDVTGRPVAELGLVPRLFVDRAVSALRRATEMPEDERVAAIARAGEAFASGTVAGLPAEEHQRLVSRVSGLPVAVVRAAAAHTARAAADVHRAVRLARPAAAVDDWRDPLTRTGRAVWTRRGDVLAVHAAGNHPGVHTLWLQALALGYRIAVRPSTREPLTPHRLVTALRDAGFPADHLVLLPTAHEVADAVLDGADLGVVYGGDDVTRRYAGSSRVLAQGPGRSKILLTADADPDADPARRAGLVVDSVVREGGTGCVNATAVLVEGDPAPLAEAVAERLAAIPGLPPQDDRATLPVQPVDTARALERHLREQASGTTAWLGADGVVEELGDGSAVLRPAVHQAGGPDAPQLGVEMPFPCVWVAPWHREAGIAPLRGSLVVTAVTEDEKLIDALLAEPTIGSLHLGASPTCDSGPDMPHDGFLAEFLMRTKGVLRPV</sequence>
<dbReference type="GO" id="GO:0016620">
    <property type="term" value="F:oxidoreductase activity, acting on the aldehyde or oxo group of donors, NAD or NADP as acceptor"/>
    <property type="evidence" value="ECO:0007669"/>
    <property type="project" value="InterPro"/>
</dbReference>
<keyword evidence="4" id="KW-1185">Reference proteome</keyword>
<evidence type="ECO:0000256" key="1">
    <source>
        <dbReference type="ARBA" id="ARBA00023002"/>
    </source>
</evidence>
<dbReference type="InterPro" id="IPR015590">
    <property type="entry name" value="Aldehyde_DH_dom"/>
</dbReference>
<organism evidence="3 4">
    <name type="scientific">Streptomyces albireticuli</name>
    <dbReference type="NCBI Taxonomy" id="1940"/>
    <lineage>
        <taxon>Bacteria</taxon>
        <taxon>Bacillati</taxon>
        <taxon>Actinomycetota</taxon>
        <taxon>Actinomycetes</taxon>
        <taxon>Kitasatosporales</taxon>
        <taxon>Streptomycetaceae</taxon>
        <taxon>Streptomyces</taxon>
    </lineage>
</organism>
<proteinExistence type="predicted"/>
<feature type="domain" description="Aldehyde dehydrogenase" evidence="2">
    <location>
        <begin position="162"/>
        <end position="389"/>
    </location>
</feature>
<dbReference type="Proteomes" id="UP000218944">
    <property type="component" value="Unassembled WGS sequence"/>
</dbReference>
<dbReference type="RefSeq" id="WP_095584970.1">
    <property type="nucleotide sequence ID" value="NZ_JAJQQQ010000002.1"/>
</dbReference>
<dbReference type="Gene3D" id="3.40.605.10">
    <property type="entry name" value="Aldehyde Dehydrogenase, Chain A, domain 1"/>
    <property type="match status" value="1"/>
</dbReference>
<evidence type="ECO:0000313" key="3">
    <source>
        <dbReference type="EMBL" id="PAU44416.1"/>
    </source>
</evidence>
<dbReference type="InterPro" id="IPR016162">
    <property type="entry name" value="Ald_DH_N"/>
</dbReference>
<accession>A0A2A2CZ30</accession>
<evidence type="ECO:0000259" key="2">
    <source>
        <dbReference type="Pfam" id="PF00171"/>
    </source>
</evidence>
<dbReference type="InterPro" id="IPR016163">
    <property type="entry name" value="Ald_DH_C"/>
</dbReference>
<dbReference type="Pfam" id="PF00171">
    <property type="entry name" value="Aldedh"/>
    <property type="match status" value="1"/>
</dbReference>